<comment type="caution">
    <text evidence="1">The sequence shown here is derived from an EMBL/GenBank/DDBJ whole genome shotgun (WGS) entry which is preliminary data.</text>
</comment>
<name>X1RJX8_9ZZZZ</name>
<dbReference type="AlphaFoldDB" id="X1RJX8"/>
<evidence type="ECO:0000313" key="1">
    <source>
        <dbReference type="EMBL" id="GAI67266.1"/>
    </source>
</evidence>
<sequence length="370" mass="44275">FSVFNKIEIWDFPNNYFFNVEHICLKAKYVGKNSEIQISEKYPIKTKIFDNALELQRVTNYSSLDFDEKGAKIILPEQDLKFLNTLSESQYRRKFFQGATLVPRALVFFKIDEENEKYLQISSDPEVKLRAKKNWKYSFQNKKIESKFNFKAFLNKDLIPFCIKRFKRVFLPINENFEFDETFLRKNPKALEFYDELNKFYRENKRETSEIDNLFSNLNYWNKLTKQINNKQYIVVYNASGSRLKSAVIDNEEKEIIICSENYYYSTDSQNEAHYLSAIFNSPILSKNIKLIKSSRHIHKRPFSFPIPLYDEKNDLHRKLAKKSQKYHTIVQDLAFNNPKITPEKVRTFIYQKLMKLDNLTKEVVFKIQL</sequence>
<gene>
    <name evidence="1" type="ORF">S12H4_02592</name>
</gene>
<proteinExistence type="predicted"/>
<feature type="non-terminal residue" evidence="1">
    <location>
        <position position="1"/>
    </location>
</feature>
<protein>
    <submittedName>
        <fullName evidence="1">Uncharacterized protein</fullName>
    </submittedName>
</protein>
<reference evidence="1" key="1">
    <citation type="journal article" date="2014" name="Front. Microbiol.">
        <title>High frequency of phylogenetically diverse reductive dehalogenase-homologous genes in deep subseafloor sedimentary metagenomes.</title>
        <authorList>
            <person name="Kawai M."/>
            <person name="Futagami T."/>
            <person name="Toyoda A."/>
            <person name="Takaki Y."/>
            <person name="Nishi S."/>
            <person name="Hori S."/>
            <person name="Arai W."/>
            <person name="Tsubouchi T."/>
            <person name="Morono Y."/>
            <person name="Uchiyama I."/>
            <person name="Ito T."/>
            <person name="Fujiyama A."/>
            <person name="Inagaki F."/>
            <person name="Takami H."/>
        </authorList>
    </citation>
    <scope>NUCLEOTIDE SEQUENCE</scope>
    <source>
        <strain evidence="1">Expedition CK06-06</strain>
    </source>
</reference>
<dbReference type="EMBL" id="BARW01000650">
    <property type="protein sequence ID" value="GAI67266.1"/>
    <property type="molecule type" value="Genomic_DNA"/>
</dbReference>
<organism evidence="1">
    <name type="scientific">marine sediment metagenome</name>
    <dbReference type="NCBI Taxonomy" id="412755"/>
    <lineage>
        <taxon>unclassified sequences</taxon>
        <taxon>metagenomes</taxon>
        <taxon>ecological metagenomes</taxon>
    </lineage>
</organism>
<accession>X1RJX8</accession>